<accession>A0A914CQB7</accession>
<reference evidence="3" key="1">
    <citation type="submission" date="2022-11" db="UniProtKB">
        <authorList>
            <consortium name="WormBaseParasite"/>
        </authorList>
    </citation>
    <scope>IDENTIFICATION</scope>
</reference>
<evidence type="ECO:0000313" key="2">
    <source>
        <dbReference type="Proteomes" id="UP000887540"/>
    </source>
</evidence>
<evidence type="ECO:0000256" key="1">
    <source>
        <dbReference type="SAM" id="MobiDB-lite"/>
    </source>
</evidence>
<evidence type="ECO:0000313" key="3">
    <source>
        <dbReference type="WBParaSite" id="ACRNAN_scaffold13090.g24662.t1"/>
    </source>
</evidence>
<name>A0A914CQB7_9BILA</name>
<keyword evidence="2" id="KW-1185">Reference proteome</keyword>
<organism evidence="2 3">
    <name type="scientific">Acrobeloides nanus</name>
    <dbReference type="NCBI Taxonomy" id="290746"/>
    <lineage>
        <taxon>Eukaryota</taxon>
        <taxon>Metazoa</taxon>
        <taxon>Ecdysozoa</taxon>
        <taxon>Nematoda</taxon>
        <taxon>Chromadorea</taxon>
        <taxon>Rhabditida</taxon>
        <taxon>Tylenchina</taxon>
        <taxon>Cephalobomorpha</taxon>
        <taxon>Cephaloboidea</taxon>
        <taxon>Cephalobidae</taxon>
        <taxon>Acrobeloides</taxon>
    </lineage>
</organism>
<dbReference type="Proteomes" id="UP000887540">
    <property type="component" value="Unplaced"/>
</dbReference>
<sequence>MKRFKCYEEYIIIDPRGNIINQPVETGKNDFSTQLKSISTPKLDSTFKYKTASTPTFDADAVFSKLNISKLNIKANVIQRQGPVYQNIDNYGRDNKNINISTHYNNYDNVDNNDDNDVIYHHNHYNYANNDNNIHNGDPADTEENNHAYT</sequence>
<protein>
    <submittedName>
        <fullName evidence="3">Uncharacterized protein</fullName>
    </submittedName>
</protein>
<dbReference type="AlphaFoldDB" id="A0A914CQB7"/>
<dbReference type="WBParaSite" id="ACRNAN_scaffold13090.g24662.t1">
    <property type="protein sequence ID" value="ACRNAN_scaffold13090.g24662.t1"/>
    <property type="gene ID" value="ACRNAN_scaffold13090.g24662"/>
</dbReference>
<feature type="region of interest" description="Disordered" evidence="1">
    <location>
        <begin position="129"/>
        <end position="150"/>
    </location>
</feature>
<proteinExistence type="predicted"/>